<dbReference type="Gene3D" id="3.40.50.720">
    <property type="entry name" value="NAD(P)-binding Rossmann-like Domain"/>
    <property type="match status" value="1"/>
</dbReference>
<dbReference type="EMBL" id="JACHHE010000006">
    <property type="protein sequence ID" value="MBB5180965.1"/>
    <property type="molecule type" value="Genomic_DNA"/>
</dbReference>
<evidence type="ECO:0000313" key="4">
    <source>
        <dbReference type="Proteomes" id="UP000525923"/>
    </source>
</evidence>
<dbReference type="SUPFAM" id="SSF50129">
    <property type="entry name" value="GroES-like"/>
    <property type="match status" value="1"/>
</dbReference>
<dbReference type="Gene3D" id="3.90.180.10">
    <property type="entry name" value="Medium-chain alcohol dehydrogenases, catalytic domain"/>
    <property type="match status" value="2"/>
</dbReference>
<name>A0A7W8CVU6_9BACL</name>
<proteinExistence type="predicted"/>
<evidence type="ECO:0000313" key="3">
    <source>
        <dbReference type="EMBL" id="MBB5180965.1"/>
    </source>
</evidence>
<protein>
    <submittedName>
        <fullName evidence="3">Alcohol dehydrogenase</fullName>
        <ecNumber evidence="3">1.1.1.1</ecNumber>
    </submittedName>
</protein>
<dbReference type="PANTHER" id="PTHR43189:SF1">
    <property type="entry name" value="ZINC-TYPE ALCOHOL DEHYDROGENASE-LIKE PROTEIN C1198.01"/>
    <property type="match status" value="1"/>
</dbReference>
<dbReference type="InterPro" id="IPR036291">
    <property type="entry name" value="NAD(P)-bd_dom_sf"/>
</dbReference>
<evidence type="ECO:0000259" key="2">
    <source>
        <dbReference type="Pfam" id="PF08240"/>
    </source>
</evidence>
<dbReference type="AlphaFoldDB" id="A0A7W8CVU6"/>
<dbReference type="PANTHER" id="PTHR43189">
    <property type="entry name" value="ZINC-TYPE ALCOHOL DEHYDROGENASE-LIKE PROTEIN C1198.01-RELATED"/>
    <property type="match status" value="1"/>
</dbReference>
<keyword evidence="4" id="KW-1185">Reference proteome</keyword>
<dbReference type="OrthoDB" id="9792162at2"/>
<dbReference type="GO" id="GO:0004022">
    <property type="term" value="F:alcohol dehydrogenase (NAD+) activity"/>
    <property type="evidence" value="ECO:0007669"/>
    <property type="project" value="UniProtKB-EC"/>
</dbReference>
<dbReference type="Proteomes" id="UP000525923">
    <property type="component" value="Unassembled WGS sequence"/>
</dbReference>
<feature type="domain" description="Alcohol dehydrogenase-like N-terminal" evidence="2">
    <location>
        <begin position="26"/>
        <end position="88"/>
    </location>
</feature>
<dbReference type="InterPro" id="IPR013154">
    <property type="entry name" value="ADH-like_N"/>
</dbReference>
<dbReference type="SUPFAM" id="SSF51735">
    <property type="entry name" value="NAD(P)-binding Rossmann-fold domains"/>
    <property type="match status" value="1"/>
</dbReference>
<dbReference type="RefSeq" id="WP_135501124.1">
    <property type="nucleotide sequence ID" value="NZ_JACHHE010000006.1"/>
</dbReference>
<dbReference type="CDD" id="cd08255">
    <property type="entry name" value="2-desacetyl-2-hydroxyethyl_bacteriochlorophyllide_like"/>
    <property type="match status" value="1"/>
</dbReference>
<dbReference type="Pfam" id="PF08240">
    <property type="entry name" value="ADH_N"/>
    <property type="match status" value="1"/>
</dbReference>
<organism evidence="3 4">
    <name type="scientific">Planococcus koreensis</name>
    <dbReference type="NCBI Taxonomy" id="112331"/>
    <lineage>
        <taxon>Bacteria</taxon>
        <taxon>Bacillati</taxon>
        <taxon>Bacillota</taxon>
        <taxon>Bacilli</taxon>
        <taxon>Bacillales</taxon>
        <taxon>Caryophanaceae</taxon>
        <taxon>Planococcus</taxon>
    </lineage>
</organism>
<dbReference type="EC" id="1.1.1.1" evidence="3"/>
<comment type="caution">
    <text evidence="3">The sequence shown here is derived from an EMBL/GenBank/DDBJ whole genome shotgun (WGS) entry which is preliminary data.</text>
</comment>
<gene>
    <name evidence="3" type="ORF">HNQ44_002410</name>
</gene>
<dbReference type="InterPro" id="IPR011032">
    <property type="entry name" value="GroES-like_sf"/>
</dbReference>
<reference evidence="3 4" key="1">
    <citation type="submission" date="2020-08" db="EMBL/GenBank/DDBJ databases">
        <title>Genomic Encyclopedia of Type Strains, Phase IV (KMG-IV): sequencing the most valuable type-strain genomes for metagenomic binning, comparative biology and taxonomic classification.</title>
        <authorList>
            <person name="Goeker M."/>
        </authorList>
    </citation>
    <scope>NUCLEOTIDE SEQUENCE [LARGE SCALE GENOMIC DNA]</scope>
    <source>
        <strain evidence="3 4">DSM 15895</strain>
    </source>
</reference>
<evidence type="ECO:0000256" key="1">
    <source>
        <dbReference type="ARBA" id="ARBA00023002"/>
    </source>
</evidence>
<sequence length="310" mass="34627">MIQRSLQLMGKRNVAWQESEMPALGTDEVLIKTIATAISIGAELPQYEQSDAADPSPVYPRKVGYESYGEVVAIGSSVRAFKIGDKAIDFYGQKNFGIVKAENAYLVPEHIDSRTALLAILSCDAAKGVRKLNPKKQARVMVTGMGTMGLLAVHYLKNFFKVQHVDVIEPDRSRWNMAKTFGVNAIYLPADYPEDLYDFGIECSATNEGFACLQQAVKSHGEICVLSDGNKETLALQPEFFEKELRIVGSSDGWDYREHAQWFYGAAESTPYVKDIFQHEIDHAEIKRCFEALAKREINPIKVFVSGWEG</sequence>
<accession>A0A7W8CVU6</accession>
<keyword evidence="1 3" id="KW-0560">Oxidoreductase</keyword>